<dbReference type="EMBL" id="JAGHQM010004036">
    <property type="protein sequence ID" value="KAH0538100.1"/>
    <property type="molecule type" value="Genomic_DNA"/>
</dbReference>
<protein>
    <submittedName>
        <fullName evidence="1">Uncharacterized protein</fullName>
    </submittedName>
</protein>
<dbReference type="Proteomes" id="UP000750711">
    <property type="component" value="Unassembled WGS sequence"/>
</dbReference>
<evidence type="ECO:0000313" key="2">
    <source>
        <dbReference type="Proteomes" id="UP000750711"/>
    </source>
</evidence>
<name>A0A9P8I3X2_9PEZI</name>
<feature type="non-terminal residue" evidence="1">
    <location>
        <position position="1"/>
    </location>
</feature>
<organism evidence="1 2">
    <name type="scientific">Trichoglossum hirsutum</name>
    <dbReference type="NCBI Taxonomy" id="265104"/>
    <lineage>
        <taxon>Eukaryota</taxon>
        <taxon>Fungi</taxon>
        <taxon>Dikarya</taxon>
        <taxon>Ascomycota</taxon>
        <taxon>Pezizomycotina</taxon>
        <taxon>Geoglossomycetes</taxon>
        <taxon>Geoglossales</taxon>
        <taxon>Geoglossaceae</taxon>
        <taxon>Trichoglossum</taxon>
    </lineage>
</organism>
<sequence length="165" mass="18125">RHVTIRKLGIVLAMIVIYHLWQLNTSHFAVVPNAHVGESVPGNNDTGIEMDKVVEEAKNVSGSDAAVGKLQTAPGDSASELDLEAIHEAHSIVRGDTGILKVSMLFGAANAIYERSVKTHARHGYPTQVLRNEIVQGYWNKPSFLLAVLVLELAKPPEERMKWIL</sequence>
<comment type="caution">
    <text evidence="1">The sequence shown here is derived from an EMBL/GenBank/DDBJ whole genome shotgun (WGS) entry which is preliminary data.</text>
</comment>
<accession>A0A9P8I3X2</accession>
<gene>
    <name evidence="1" type="ORF">GP486_008800</name>
</gene>
<proteinExistence type="predicted"/>
<keyword evidence="2" id="KW-1185">Reference proteome</keyword>
<dbReference type="AlphaFoldDB" id="A0A9P8I3X2"/>
<reference evidence="1" key="1">
    <citation type="submission" date="2021-03" db="EMBL/GenBank/DDBJ databases">
        <title>Comparative genomics and phylogenomic investigation of the class Geoglossomycetes provide insights into ecological specialization and systematics.</title>
        <authorList>
            <person name="Melie T."/>
            <person name="Pirro S."/>
            <person name="Miller A.N."/>
            <person name="Quandt A."/>
        </authorList>
    </citation>
    <scope>NUCLEOTIDE SEQUENCE</scope>
    <source>
        <strain evidence="1">CAQ_001_2017</strain>
    </source>
</reference>
<evidence type="ECO:0000313" key="1">
    <source>
        <dbReference type="EMBL" id="KAH0538100.1"/>
    </source>
</evidence>